<proteinExistence type="predicted"/>
<dbReference type="CDD" id="cd09272">
    <property type="entry name" value="RNase_HI_RT_Ty1"/>
    <property type="match status" value="1"/>
</dbReference>
<evidence type="ECO:0000259" key="4">
    <source>
        <dbReference type="Pfam" id="PF13976"/>
    </source>
</evidence>
<dbReference type="PANTHER" id="PTHR47481">
    <property type="match status" value="1"/>
</dbReference>
<feature type="region of interest" description="Disordered" evidence="2">
    <location>
        <begin position="711"/>
        <end position="752"/>
    </location>
</feature>
<sequence>MASTSSGSTPSSAASTGDSTGSIFVNPYATVNVKTHIPITLELKHPNFNKWKTFFTSMCGKFGLLPHIDGTAPPRPDDSTWAQADCCVQGWLFGSVSDAILDVVMETDQTARDLWLAIDDLFQANKEPRTIYLSHEFHSMTQGDMPIADYCQKVKTAADALRDVGHPVTESQLVLNLLSGLNSRFSSTADNIASAPVLPSFASAHNTLLLKELRIANAHKVQAETTMVVAASSANACTSGTCASSSSSQSHGDNNSNGGGYGNFGNNFQQQQHQAGPRTTGPWVCFNPWAVQQQQSPWRPSNSAGLLGPYPQAHTTFAGPYVSPPMPGLPPMQQSQPNWDQAGLIAALNQLSVQSPSPWVLDTGATSHMSSTDGILDTRLPNSYTFITVGNGHTIPVICHGTSFLPIGTTKFDLKNILVAPSLVRNLLSIRQFTRDNNCSIEFDEFGFSVKGLRTRRVILRCNSRGDLYTLPIAAPAIAAHSFLAQSSTLWHRRLGHPSSAAIQTLHKLAILPCTKIDHSLCHACKLGKHTRLPFSRSQSSTSSPFELVHCDVWTSPVLSTSGFKYYLVVLDDFSHFCWTFPLRHKSDVHQHIVEFVAYVTTQFGSSIKCFQADNASHKGYRCLDISTRRVFISRHVVFDEQTFPFAAIPQTASSFDFLLQGVSKAVAPSSLDVERPRSLPVAPSPEVEPPDDLAGPDMSQLLLHNRRLQSSQAPEPAILAPSSASSSADASTTGGSMSSSSPVQTISSSSIAQPPALHGVASARPLISPYHHTYVRRTQPVAVHGPIRTTRAFRAAQHSQDQQRHAMVTRSQTGNLHPAQRFNYTAMQTSVSPVPSNYRSALADPNWHAAMADEYKALVDNNTWHLVPQPPGANVVTGKWIFRHKFHSDGTLARHKARCVVRGYSQQHGIDYNETFSPVVKPATIHVVLSIAASRSWPIHQLDVKNAFLHGNLEETVYCQQPFGFVDPSEPTAVCLLQKSLYGLKQAPRAWYQRFATYIRQLGFTSSASDTSLFIYKDGDNVAYLLLYVDDILLTASSTSLLQHITARLHSEFAMTDLGDLHFFLGISVTRSADGLFLSQWQYAVDLLRRAGMSECHPTATPVDARCKLSATDGAPVSDPMEYRSLAGALQYLTLTRPEIAYAIQQVCLFMHDPREPHLALVKRILRYIKGTLHICLHIGTAPVDSLTAYSDADWVGCPDSRHSTSGYCVFLGENLVSWSSKRQTTVSRSSAEAEYRAVAHAVAECCWL</sequence>
<dbReference type="InterPro" id="IPR013103">
    <property type="entry name" value="RVT_2"/>
</dbReference>
<dbReference type="InterPro" id="IPR057670">
    <property type="entry name" value="SH3_retrovirus"/>
</dbReference>
<accession>Q8LMF6</accession>
<evidence type="ECO:0000259" key="3">
    <source>
        <dbReference type="Pfam" id="PF07727"/>
    </source>
</evidence>
<organism evidence="7 8">
    <name type="scientific">Oryza sativa subsp. japonica</name>
    <name type="common">Rice</name>
    <dbReference type="NCBI Taxonomy" id="39947"/>
    <lineage>
        <taxon>Eukaryota</taxon>
        <taxon>Viridiplantae</taxon>
        <taxon>Streptophyta</taxon>
        <taxon>Embryophyta</taxon>
        <taxon>Tracheophyta</taxon>
        <taxon>Spermatophyta</taxon>
        <taxon>Magnoliopsida</taxon>
        <taxon>Liliopsida</taxon>
        <taxon>Poales</taxon>
        <taxon>Poaceae</taxon>
        <taxon>BOP clade</taxon>
        <taxon>Oryzoideae</taxon>
        <taxon>Oryzeae</taxon>
        <taxon>Oryzinae</taxon>
        <taxon>Oryza</taxon>
        <taxon>Oryza sativa</taxon>
    </lineage>
</organism>
<evidence type="ECO:0000313" key="7">
    <source>
        <dbReference type="EMBL" id="AAM74347.1"/>
    </source>
</evidence>
<dbReference type="Gene3D" id="3.30.420.10">
    <property type="entry name" value="Ribonuclease H-like superfamily/Ribonuclease H"/>
    <property type="match status" value="1"/>
</dbReference>
<evidence type="ECO:0000259" key="6">
    <source>
        <dbReference type="Pfam" id="PF25597"/>
    </source>
</evidence>
<dbReference type="Pfam" id="PF07727">
    <property type="entry name" value="RVT_2"/>
    <property type="match status" value="1"/>
</dbReference>
<dbReference type="InterPro" id="IPR036397">
    <property type="entry name" value="RNaseH_sf"/>
</dbReference>
<dbReference type="Pfam" id="PF13976">
    <property type="entry name" value="gag_pre-integrs"/>
    <property type="match status" value="1"/>
</dbReference>
<evidence type="ECO:0000256" key="2">
    <source>
        <dbReference type="SAM" id="MobiDB-lite"/>
    </source>
</evidence>
<feature type="domain" description="Retroviral polymerase SH3-like" evidence="6">
    <location>
        <begin position="617"/>
        <end position="647"/>
    </location>
</feature>
<keyword evidence="1" id="KW-0378">Hydrolase</keyword>
<feature type="region of interest" description="Disordered" evidence="2">
    <location>
        <begin position="674"/>
        <end position="698"/>
    </location>
</feature>
<feature type="region of interest" description="Disordered" evidence="2">
    <location>
        <begin position="241"/>
        <end position="279"/>
    </location>
</feature>
<keyword evidence="1" id="KW-0645">Protease</keyword>
<dbReference type="AlphaFoldDB" id="Q8LMF6"/>
<dbReference type="Pfam" id="PF25597">
    <property type="entry name" value="SH3_retrovirus"/>
    <property type="match status" value="1"/>
</dbReference>
<dbReference type="PANTHER" id="PTHR47481:SF41">
    <property type="entry name" value="COPIA-LIKE POLYPROTEIN_RETROTRANSPOSON"/>
    <property type="match status" value="1"/>
</dbReference>
<dbReference type="SUPFAM" id="SSF56672">
    <property type="entry name" value="DNA/RNA polymerases"/>
    <property type="match status" value="1"/>
</dbReference>
<evidence type="ECO:0000313" key="8">
    <source>
        <dbReference type="Proteomes" id="UP000000763"/>
    </source>
</evidence>
<keyword evidence="1" id="KW-0064">Aspartyl protease</keyword>
<feature type="compositionally biased region" description="Low complexity" evidence="2">
    <location>
        <begin position="241"/>
        <end position="256"/>
    </location>
</feature>
<dbReference type="GO" id="GO:0003676">
    <property type="term" value="F:nucleic acid binding"/>
    <property type="evidence" value="ECO:0007669"/>
    <property type="project" value="InterPro"/>
</dbReference>
<protein>
    <submittedName>
        <fullName evidence="7">Retroelement</fullName>
    </submittedName>
</protein>
<evidence type="ECO:0000259" key="5">
    <source>
        <dbReference type="Pfam" id="PF22936"/>
    </source>
</evidence>
<reference evidence="8" key="1">
    <citation type="journal article" date="2005" name="Nature">
        <title>The map-based sequence of the rice genome.</title>
        <authorList>
            <consortium name="International rice genome sequencing project (IRGSP)"/>
            <person name="Matsumoto T."/>
            <person name="Wu J."/>
            <person name="Kanamori H."/>
            <person name="Katayose Y."/>
            <person name="Fujisawa M."/>
            <person name="Namiki N."/>
            <person name="Mizuno H."/>
            <person name="Yamamoto K."/>
            <person name="Antonio B.A."/>
            <person name="Baba T."/>
            <person name="Sakata K."/>
            <person name="Nagamura Y."/>
            <person name="Aoki H."/>
            <person name="Arikawa K."/>
            <person name="Arita K."/>
            <person name="Bito T."/>
            <person name="Chiden Y."/>
            <person name="Fujitsuka N."/>
            <person name="Fukunaka R."/>
            <person name="Hamada M."/>
            <person name="Harada C."/>
            <person name="Hayashi A."/>
            <person name="Hijishita S."/>
            <person name="Honda M."/>
            <person name="Hosokawa S."/>
            <person name="Ichikawa Y."/>
            <person name="Idonuma A."/>
            <person name="Iijima M."/>
            <person name="Ikeda M."/>
            <person name="Ikeno M."/>
            <person name="Ito K."/>
            <person name="Ito S."/>
            <person name="Ito T."/>
            <person name="Ito Y."/>
            <person name="Ito Y."/>
            <person name="Iwabuchi A."/>
            <person name="Kamiya K."/>
            <person name="Karasawa W."/>
            <person name="Kurita K."/>
            <person name="Katagiri S."/>
            <person name="Kikuta A."/>
            <person name="Kobayashi H."/>
            <person name="Kobayashi N."/>
            <person name="Machita K."/>
            <person name="Maehara T."/>
            <person name="Masukawa M."/>
            <person name="Mizubayashi T."/>
            <person name="Mukai Y."/>
            <person name="Nagasaki H."/>
            <person name="Nagata Y."/>
            <person name="Naito S."/>
            <person name="Nakashima M."/>
            <person name="Nakama Y."/>
            <person name="Nakamichi Y."/>
            <person name="Nakamura M."/>
            <person name="Meguro A."/>
            <person name="Negishi M."/>
            <person name="Ohta I."/>
            <person name="Ohta T."/>
            <person name="Okamoto M."/>
            <person name="Ono N."/>
            <person name="Saji S."/>
            <person name="Sakaguchi M."/>
            <person name="Sakai K."/>
            <person name="Shibata M."/>
            <person name="Shimokawa T."/>
            <person name="Song J."/>
            <person name="Takazaki Y."/>
            <person name="Terasawa K."/>
            <person name="Tsugane M."/>
            <person name="Tsuji K."/>
            <person name="Ueda S."/>
            <person name="Waki K."/>
            <person name="Yamagata H."/>
            <person name="Yamamoto M."/>
            <person name="Yamamoto S."/>
            <person name="Yamane H."/>
            <person name="Yoshiki S."/>
            <person name="Yoshihara R."/>
            <person name="Yukawa K."/>
            <person name="Zhong H."/>
            <person name="Yano M."/>
            <person name="Yuan Q."/>
            <person name="Ouyang S."/>
            <person name="Liu J."/>
            <person name="Jones K.M."/>
            <person name="Gansberger K."/>
            <person name="Moffat K."/>
            <person name="Hill J."/>
            <person name="Bera J."/>
            <person name="Fadrosh D."/>
            <person name="Jin S."/>
            <person name="Johri S."/>
            <person name="Kim M."/>
            <person name="Overton L."/>
            <person name="Reardon M."/>
            <person name="Tsitrin T."/>
            <person name="Vuong H."/>
            <person name="Weaver B."/>
            <person name="Ciecko A."/>
            <person name="Tallon L."/>
            <person name="Jackson J."/>
            <person name="Pai G."/>
            <person name="Aken S.V."/>
            <person name="Utterback T."/>
            <person name="Reidmuller S."/>
            <person name="Feldblyum T."/>
            <person name="Hsiao J."/>
            <person name="Zismann V."/>
            <person name="Iobst S."/>
            <person name="de Vazeille A.R."/>
            <person name="Buell C.R."/>
            <person name="Ying K."/>
            <person name="Li Y."/>
            <person name="Lu T."/>
            <person name="Huang Y."/>
            <person name="Zhao Q."/>
            <person name="Feng Q."/>
            <person name="Zhang L."/>
            <person name="Zhu J."/>
            <person name="Weng Q."/>
            <person name="Mu J."/>
            <person name="Lu Y."/>
            <person name="Fan D."/>
            <person name="Liu Y."/>
            <person name="Guan J."/>
            <person name="Zhang Y."/>
            <person name="Yu S."/>
            <person name="Liu X."/>
            <person name="Zhang Y."/>
            <person name="Hong G."/>
            <person name="Han B."/>
            <person name="Choisne N."/>
            <person name="Demange N."/>
            <person name="Orjeda G."/>
            <person name="Samain S."/>
            <person name="Cattolico L."/>
            <person name="Pelletier E."/>
            <person name="Couloux A."/>
            <person name="Segurens B."/>
            <person name="Wincker P."/>
            <person name="D'Hont A."/>
            <person name="Scarpelli C."/>
            <person name="Weissenbach J."/>
            <person name="Salanoubat M."/>
            <person name="Quetier F."/>
            <person name="Yu Y."/>
            <person name="Kim H.R."/>
            <person name="Rambo T."/>
            <person name="Currie J."/>
            <person name="Collura K."/>
            <person name="Luo M."/>
            <person name="Yang T."/>
            <person name="Ammiraju J.S.S."/>
            <person name="Engler F."/>
            <person name="Soderlund C."/>
            <person name="Wing R.A."/>
            <person name="Palmer L.E."/>
            <person name="de la Bastide M."/>
            <person name="Spiegel L."/>
            <person name="Nascimento L."/>
            <person name="Zutavern T."/>
            <person name="O'Shaughnessy A."/>
            <person name="Dike S."/>
            <person name="Dedhia N."/>
            <person name="Preston R."/>
            <person name="Balija V."/>
            <person name="McCombie W.R."/>
            <person name="Chow T."/>
            <person name="Chen H."/>
            <person name="Chung M."/>
            <person name="Chen C."/>
            <person name="Shaw J."/>
            <person name="Wu H."/>
            <person name="Hsiao K."/>
            <person name="Chao Y."/>
            <person name="Chu M."/>
            <person name="Cheng C."/>
            <person name="Hour A."/>
            <person name="Lee P."/>
            <person name="Lin S."/>
            <person name="Lin Y."/>
            <person name="Liou J."/>
            <person name="Liu S."/>
            <person name="Hsing Y."/>
            <person name="Raghuvanshi S."/>
            <person name="Mohanty A."/>
            <person name="Bharti A.K."/>
            <person name="Gaur A."/>
            <person name="Gupta V."/>
            <person name="Kumar D."/>
            <person name="Ravi V."/>
            <person name="Vij S."/>
            <person name="Kapur A."/>
            <person name="Khurana P."/>
            <person name="Khurana P."/>
            <person name="Khurana J.P."/>
            <person name="Tyagi A.K."/>
            <person name="Gaikwad K."/>
            <person name="Singh A."/>
            <person name="Dalal V."/>
            <person name="Srivastava S."/>
            <person name="Dixit A."/>
            <person name="Pal A.K."/>
            <person name="Ghazi I.A."/>
            <person name="Yadav M."/>
            <person name="Pandit A."/>
            <person name="Bhargava A."/>
            <person name="Sureshbabu K."/>
            <person name="Batra K."/>
            <person name="Sharma T.R."/>
            <person name="Mohapatra T."/>
            <person name="Singh N.K."/>
            <person name="Messing J."/>
            <person name="Nelson A.B."/>
            <person name="Fuks G."/>
            <person name="Kavchok S."/>
            <person name="Keizer G."/>
            <person name="Linton E."/>
            <person name="Llaca V."/>
            <person name="Song R."/>
            <person name="Tanyolac B."/>
            <person name="Young S."/>
            <person name="Ho-Il K."/>
            <person name="Hahn J.H."/>
            <person name="Sangsakoo G."/>
            <person name="Vanavichit A."/>
            <person name="de Mattos Luiz.A.T."/>
            <person name="Zimmer P.D."/>
            <person name="Malone G."/>
            <person name="Dellagostin O."/>
            <person name="de Oliveira A.C."/>
            <person name="Bevan M."/>
            <person name="Bancroft I."/>
            <person name="Minx P."/>
            <person name="Cordum H."/>
            <person name="Wilson R."/>
            <person name="Cheng Z."/>
            <person name="Jin W."/>
            <person name="Jiang J."/>
            <person name="Leong S.A."/>
            <person name="Iwama H."/>
            <person name="Gojobori T."/>
            <person name="Itoh T."/>
            <person name="Niimura Y."/>
            <person name="Fujii Y."/>
            <person name="Habara T."/>
            <person name="Sakai H."/>
            <person name="Sato Y."/>
            <person name="Wilson G."/>
            <person name="Kumar K."/>
            <person name="McCouch S."/>
            <person name="Juretic N."/>
            <person name="Hoen D."/>
            <person name="Wright S."/>
            <person name="Bruskiewich R."/>
            <person name="Bureau T."/>
            <person name="Miyao A."/>
            <person name="Hirochika H."/>
            <person name="Nishikawa T."/>
            <person name="Kadowaki K."/>
            <person name="Sugiura M."/>
            <person name="Burr B."/>
            <person name="Sasaki T."/>
        </authorList>
    </citation>
    <scope>NUCLEOTIDE SEQUENCE [LARGE SCALE GENOMIC DNA]</scope>
    <source>
        <strain evidence="8">cv. Nipponbare</strain>
    </source>
</reference>
<dbReference type="Proteomes" id="UP000000763">
    <property type="component" value="Chromosome 10"/>
</dbReference>
<feature type="compositionally biased region" description="Low complexity" evidence="2">
    <location>
        <begin position="721"/>
        <end position="751"/>
    </location>
</feature>
<dbReference type="InterPro" id="IPR054722">
    <property type="entry name" value="PolX-like_BBD"/>
</dbReference>
<reference evidence="8" key="2">
    <citation type="journal article" date="2008" name="Nucleic Acids Res.">
        <title>The rice annotation project database (RAP-DB): 2008 update.</title>
        <authorList>
            <consortium name="The rice annotation project (RAP)"/>
        </authorList>
    </citation>
    <scope>GENOME REANNOTATION</scope>
    <source>
        <strain evidence="8">cv. Nipponbare</strain>
    </source>
</reference>
<dbReference type="SUPFAM" id="SSF53098">
    <property type="entry name" value="Ribonuclease H-like"/>
    <property type="match status" value="1"/>
</dbReference>
<gene>
    <name evidence="7" type="primary">OJ1325D05.14</name>
</gene>
<name>Q8LMF6_ORYSJ</name>
<feature type="compositionally biased region" description="Low complexity" evidence="2">
    <location>
        <begin position="264"/>
        <end position="276"/>
    </location>
</feature>
<dbReference type="Pfam" id="PF22936">
    <property type="entry name" value="Pol_BBD"/>
    <property type="match status" value="1"/>
</dbReference>
<dbReference type="InterPro" id="IPR043502">
    <property type="entry name" value="DNA/RNA_pol_sf"/>
</dbReference>
<evidence type="ECO:0000256" key="1">
    <source>
        <dbReference type="ARBA" id="ARBA00022750"/>
    </source>
</evidence>
<dbReference type="GO" id="GO:0004190">
    <property type="term" value="F:aspartic-type endopeptidase activity"/>
    <property type="evidence" value="ECO:0007669"/>
    <property type="project" value="UniProtKB-KW"/>
</dbReference>
<feature type="domain" description="Reverse transcriptase Ty1/copia-type" evidence="3">
    <location>
        <begin position="862"/>
        <end position="1104"/>
    </location>
</feature>
<feature type="domain" description="Retrovirus-related Pol polyprotein from transposon TNT 1-94-like beta-barrel" evidence="5">
    <location>
        <begin position="359"/>
        <end position="435"/>
    </location>
</feature>
<dbReference type="EMBL" id="AC115686">
    <property type="protein sequence ID" value="AAM74347.1"/>
    <property type="molecule type" value="Genomic_DNA"/>
</dbReference>
<feature type="domain" description="GAG-pre-integrase" evidence="4">
    <location>
        <begin position="468"/>
        <end position="530"/>
    </location>
</feature>
<dbReference type="Pfam" id="PF14223">
    <property type="entry name" value="Retrotran_gag_2"/>
    <property type="match status" value="1"/>
</dbReference>
<dbReference type="InterPro" id="IPR025724">
    <property type="entry name" value="GAG-pre-integrase_dom"/>
</dbReference>
<dbReference type="InterPro" id="IPR012337">
    <property type="entry name" value="RNaseH-like_sf"/>
</dbReference>